<dbReference type="Gene3D" id="2.60.40.1080">
    <property type="match status" value="3"/>
</dbReference>
<dbReference type="SMART" id="SM00635">
    <property type="entry name" value="BID_2"/>
    <property type="match status" value="3"/>
</dbReference>
<dbReference type="EMBL" id="CP030104">
    <property type="protein sequence ID" value="AWX45438.1"/>
    <property type="molecule type" value="Genomic_DNA"/>
</dbReference>
<proteinExistence type="predicted"/>
<keyword evidence="4" id="KW-1185">Reference proteome</keyword>
<feature type="domain" description="BIG2" evidence="2">
    <location>
        <begin position="114"/>
        <end position="185"/>
    </location>
</feature>
<name>A0A2Z4LVM6_9FLAO</name>
<feature type="domain" description="BIG2" evidence="2">
    <location>
        <begin position="31"/>
        <end position="103"/>
    </location>
</feature>
<evidence type="ECO:0000259" key="2">
    <source>
        <dbReference type="SMART" id="SM00635"/>
    </source>
</evidence>
<evidence type="ECO:0000256" key="1">
    <source>
        <dbReference type="SAM" id="SignalP"/>
    </source>
</evidence>
<accession>A0A2Z4LVM6</accession>
<dbReference type="AlphaFoldDB" id="A0A2Z4LVM6"/>
<feature type="chain" id="PRO_5016424907" description="BIG2 domain-containing protein" evidence="1">
    <location>
        <begin position="28"/>
        <end position="585"/>
    </location>
</feature>
<evidence type="ECO:0000313" key="4">
    <source>
        <dbReference type="Proteomes" id="UP000248536"/>
    </source>
</evidence>
<evidence type="ECO:0000313" key="3">
    <source>
        <dbReference type="EMBL" id="AWX45438.1"/>
    </source>
</evidence>
<dbReference type="InterPro" id="IPR008964">
    <property type="entry name" value="Invasin/intimin_cell_adhesion"/>
</dbReference>
<dbReference type="Proteomes" id="UP000248536">
    <property type="component" value="Chromosome"/>
</dbReference>
<feature type="domain" description="BIG2" evidence="2">
    <location>
        <begin position="190"/>
        <end position="269"/>
    </location>
</feature>
<dbReference type="Pfam" id="PF22359">
    <property type="entry name" value="Big-like"/>
    <property type="match status" value="1"/>
</dbReference>
<reference evidence="3 4" key="1">
    <citation type="submission" date="2018-06" db="EMBL/GenBank/DDBJ databases">
        <title>Spongiibacterium sp. HME9304 Genome sequencing and assembly.</title>
        <authorList>
            <person name="Kang H."/>
            <person name="Kim H."/>
            <person name="Joh K."/>
        </authorList>
    </citation>
    <scope>NUCLEOTIDE SEQUENCE [LARGE SCALE GENOMIC DNA]</scope>
    <source>
        <strain evidence="3 4">HME9304</strain>
    </source>
</reference>
<gene>
    <name evidence="3" type="ORF">HME9304_02452</name>
</gene>
<dbReference type="RefSeq" id="WP_112378830.1">
    <property type="nucleotide sequence ID" value="NZ_CP030104.1"/>
</dbReference>
<organism evidence="3 4">
    <name type="scientific">Flagellimonas maritima</name>
    <dbReference type="NCBI Taxonomy" id="1383885"/>
    <lineage>
        <taxon>Bacteria</taxon>
        <taxon>Pseudomonadati</taxon>
        <taxon>Bacteroidota</taxon>
        <taxon>Flavobacteriia</taxon>
        <taxon>Flavobacteriales</taxon>
        <taxon>Flavobacteriaceae</taxon>
        <taxon>Flagellimonas</taxon>
    </lineage>
</organism>
<dbReference type="SUPFAM" id="SSF49373">
    <property type="entry name" value="Invasin/intimin cell-adhesion fragments"/>
    <property type="match status" value="3"/>
</dbReference>
<dbReference type="InterPro" id="IPR015943">
    <property type="entry name" value="WD40/YVTN_repeat-like_dom_sf"/>
</dbReference>
<dbReference type="KEGG" id="spon:HME9304_02452"/>
<dbReference type="Gene3D" id="2.130.10.10">
    <property type="entry name" value="YVTN repeat-like/Quinoprotein amine dehydrogenase"/>
    <property type="match status" value="1"/>
</dbReference>
<protein>
    <recommendedName>
        <fullName evidence="2">BIG2 domain-containing protein</fullName>
    </recommendedName>
</protein>
<sequence length="585" mass="63317">MKRIAKNYLPYFVVALTLLLGSCSEEASENITSEIKLNKSVIGISIGETDTLAVISKTSGDVISWTSNKSDIASVNSKGIVTGVAPGTAVVTSKVGDSKAICTVVITEKELLLELNKESLTLFSFPSFKETLQVISDVGENTVLWESSDETIATVDENGEVVPLAVGETIISASVGDIAAICIVTVIEGPVTLLELDNTELEMDKFDTAKLNIISFETQAEETGPQIWQSSNEELVTVDDEGNLTSYGLEGSAIITLTIDNLTVESLVTVGPTVYVAGDDGDIVKLWRNGILTDITSETTDSNGNFIYVDNGDIYIAGYINNGAERIAAVWKNGEILYELTDGTTDSKAKAVITDGEDIYITGYEDNDQSKKIAKVWKNGTILYELTDGSNDALAYATYIESGDIYTVGYDKNMDDTLVSKVWRNGVLLYTLTNGDFDSIAYSVAVNANDVYVTGYERNEDNTLVAKVWRNDIELYALTDGQDSANAYSLFANGNDIYVAGYANNNQGGRIAKVWLNGDTLYDLTSATGQARAYSVYFSEGNIYAAGYEENDEGIEVAKVWKNGEELYELSDGTIDVTAYSVHVN</sequence>
<feature type="signal peptide" evidence="1">
    <location>
        <begin position="1"/>
        <end position="27"/>
    </location>
</feature>
<dbReference type="InterPro" id="IPR054604">
    <property type="entry name" value="SbsC_Big-like"/>
</dbReference>
<dbReference type="SUPFAM" id="SSF63829">
    <property type="entry name" value="Calcium-dependent phosphotriesterase"/>
    <property type="match status" value="1"/>
</dbReference>
<dbReference type="Pfam" id="PF02368">
    <property type="entry name" value="Big_2"/>
    <property type="match status" value="1"/>
</dbReference>
<keyword evidence="1" id="KW-0732">Signal</keyword>
<dbReference type="PROSITE" id="PS51257">
    <property type="entry name" value="PROKAR_LIPOPROTEIN"/>
    <property type="match status" value="1"/>
</dbReference>
<dbReference type="OrthoDB" id="708305at2"/>
<dbReference type="InterPro" id="IPR003343">
    <property type="entry name" value="Big_2"/>
</dbReference>